<dbReference type="PROSITE" id="PS50847">
    <property type="entry name" value="GRAM_POS_ANCHORING"/>
    <property type="match status" value="1"/>
</dbReference>
<keyword evidence="4" id="KW-0572">Peptidoglycan-anchor</keyword>
<organism evidence="8 9">
    <name type="scientific">Glycomyces mayteni</name>
    <dbReference type="NCBI Taxonomy" id="543887"/>
    <lineage>
        <taxon>Bacteria</taxon>
        <taxon>Bacillati</taxon>
        <taxon>Actinomycetota</taxon>
        <taxon>Actinomycetes</taxon>
        <taxon>Glycomycetales</taxon>
        <taxon>Glycomycetaceae</taxon>
        <taxon>Glycomyces</taxon>
    </lineage>
</organism>
<dbReference type="Pfam" id="PF00746">
    <property type="entry name" value="Gram_pos_anchor"/>
    <property type="match status" value="1"/>
</dbReference>
<keyword evidence="5" id="KW-1133">Transmembrane helix</keyword>
<comment type="caution">
    <text evidence="8">The sequence shown here is derived from an EMBL/GenBank/DDBJ whole genome shotgun (WGS) entry which is preliminary data.</text>
</comment>
<evidence type="ECO:0000256" key="6">
    <source>
        <dbReference type="SAM" id="SignalP"/>
    </source>
</evidence>
<evidence type="ECO:0000256" key="5">
    <source>
        <dbReference type="SAM" id="Phobius"/>
    </source>
</evidence>
<keyword evidence="9" id="KW-1185">Reference proteome</keyword>
<feature type="transmembrane region" description="Helical" evidence="5">
    <location>
        <begin position="369"/>
        <end position="390"/>
    </location>
</feature>
<reference evidence="9" key="1">
    <citation type="journal article" date="2019" name="Int. J. Syst. Evol. Microbiol.">
        <title>The Global Catalogue of Microorganisms (GCM) 10K type strain sequencing project: providing services to taxonomists for standard genome sequencing and annotation.</title>
        <authorList>
            <consortium name="The Broad Institute Genomics Platform"/>
            <consortium name="The Broad Institute Genome Sequencing Center for Infectious Disease"/>
            <person name="Wu L."/>
            <person name="Ma J."/>
        </authorList>
    </citation>
    <scope>NUCLEOTIDE SEQUENCE [LARGE SCALE GENOMIC DNA]</scope>
    <source>
        <strain evidence="9">KACC 12634</strain>
    </source>
</reference>
<evidence type="ECO:0000256" key="1">
    <source>
        <dbReference type="ARBA" id="ARBA00022512"/>
    </source>
</evidence>
<feature type="signal peptide" evidence="6">
    <location>
        <begin position="1"/>
        <end position="28"/>
    </location>
</feature>
<accession>A0ABW2DAQ7</accession>
<dbReference type="NCBIfam" id="TIGR01167">
    <property type="entry name" value="LPXTG_anchor"/>
    <property type="match status" value="1"/>
</dbReference>
<sequence length="398" mass="41917">MDRQRRLIRIAAAVVAAGLVLVAVPAQAQDDPATYTLQVEDMAGVEPGASFTSTLKFRYDGATAPEHGVQLTFTSGRYLTTTADYANCGEGYCAFEDFAPEPGVVYELTAPLTTTLAEDAVEKAFANDFTIGDLPAEAADGPEPDDADTVLAFEPSDDQDIEQHPYMLVTVADGAYDIAVADHTIEGAPGDVFTADLAYTNLGPAGAVAYENPETGGRNFTMAITLPAGLEVVHQGPGIPPGVFDIDMDNYCLIYPDYQYPPPDASLYGLDRIDLLCFGPGILDPGEAAPLPIDFRITEDAVSNDGAISMLEQSRIWEETPPEHLGTALPEYPDFEADPADNTAALHLDVTGAAPGPGGPELPETGDDLTAIGLAGAGTIAAGALLLALLRRRTLRNL</sequence>
<keyword evidence="3 6" id="KW-0732">Signal</keyword>
<feature type="domain" description="Gram-positive cocci surface proteins LPxTG" evidence="7">
    <location>
        <begin position="362"/>
        <end position="398"/>
    </location>
</feature>
<feature type="chain" id="PRO_5046439623" evidence="6">
    <location>
        <begin position="29"/>
        <end position="398"/>
    </location>
</feature>
<evidence type="ECO:0000259" key="7">
    <source>
        <dbReference type="PROSITE" id="PS50847"/>
    </source>
</evidence>
<evidence type="ECO:0000313" key="8">
    <source>
        <dbReference type="EMBL" id="MFC6958311.1"/>
    </source>
</evidence>
<keyword evidence="5" id="KW-0812">Transmembrane</keyword>
<keyword evidence="1" id="KW-0134">Cell wall</keyword>
<evidence type="ECO:0000256" key="3">
    <source>
        <dbReference type="ARBA" id="ARBA00022729"/>
    </source>
</evidence>
<evidence type="ECO:0000256" key="2">
    <source>
        <dbReference type="ARBA" id="ARBA00022525"/>
    </source>
</evidence>
<evidence type="ECO:0000313" key="9">
    <source>
        <dbReference type="Proteomes" id="UP001596470"/>
    </source>
</evidence>
<protein>
    <submittedName>
        <fullName evidence="8">LPXTG cell wall anchor domain-containing protein</fullName>
    </submittedName>
</protein>
<proteinExistence type="predicted"/>
<keyword evidence="5" id="KW-0472">Membrane</keyword>
<dbReference type="Proteomes" id="UP001596470">
    <property type="component" value="Unassembled WGS sequence"/>
</dbReference>
<dbReference type="EMBL" id="JBHSYS010000003">
    <property type="protein sequence ID" value="MFC6958311.1"/>
    <property type="molecule type" value="Genomic_DNA"/>
</dbReference>
<dbReference type="RefSeq" id="WP_382346793.1">
    <property type="nucleotide sequence ID" value="NZ_JBHMBP010000001.1"/>
</dbReference>
<dbReference type="InterPro" id="IPR019931">
    <property type="entry name" value="LPXTG_anchor"/>
</dbReference>
<name>A0ABW2DAQ7_9ACTN</name>
<gene>
    <name evidence="8" type="ORF">ACFQS3_13990</name>
</gene>
<keyword evidence="2" id="KW-0964">Secreted</keyword>
<evidence type="ECO:0000256" key="4">
    <source>
        <dbReference type="ARBA" id="ARBA00023088"/>
    </source>
</evidence>